<dbReference type="EMBL" id="CM004477">
    <property type="protein sequence ID" value="OCT74344.1"/>
    <property type="molecule type" value="Genomic_DNA"/>
</dbReference>
<gene>
    <name evidence="1" type="ORF">XELAEV_18033313mg</name>
</gene>
<dbReference type="AlphaFoldDB" id="A0A974HDV6"/>
<organism evidence="1 2">
    <name type="scientific">Xenopus laevis</name>
    <name type="common">African clawed frog</name>
    <dbReference type="NCBI Taxonomy" id="8355"/>
    <lineage>
        <taxon>Eukaryota</taxon>
        <taxon>Metazoa</taxon>
        <taxon>Chordata</taxon>
        <taxon>Craniata</taxon>
        <taxon>Vertebrata</taxon>
        <taxon>Euteleostomi</taxon>
        <taxon>Amphibia</taxon>
        <taxon>Batrachia</taxon>
        <taxon>Anura</taxon>
        <taxon>Pipoidea</taxon>
        <taxon>Pipidae</taxon>
        <taxon>Xenopodinae</taxon>
        <taxon>Xenopus</taxon>
        <taxon>Xenopus</taxon>
    </lineage>
</organism>
<evidence type="ECO:0000313" key="2">
    <source>
        <dbReference type="Proteomes" id="UP000694892"/>
    </source>
</evidence>
<evidence type="ECO:0000313" key="1">
    <source>
        <dbReference type="EMBL" id="OCT74344.1"/>
    </source>
</evidence>
<proteinExistence type="predicted"/>
<dbReference type="Proteomes" id="UP000694892">
    <property type="component" value="Chromosome 6S"/>
</dbReference>
<name>A0A974HDV6_XENLA</name>
<sequence length="94" mass="10547">MCNLCIKHTLNDADKTTVDEEKERSPVSEPVQTKIFPYGSQTPLPTVGKFDSEVRYKDKQLTTTFFLLEGSGGCLFSYHTALGIELIYIVRDGL</sequence>
<accession>A0A974HDV6</accession>
<reference evidence="2" key="1">
    <citation type="journal article" date="2016" name="Nature">
        <title>Genome evolution in the allotetraploid frog Xenopus laevis.</title>
        <authorList>
            <person name="Session A.M."/>
            <person name="Uno Y."/>
            <person name="Kwon T."/>
            <person name="Chapman J.A."/>
            <person name="Toyoda A."/>
            <person name="Takahashi S."/>
            <person name="Fukui A."/>
            <person name="Hikosaka A."/>
            <person name="Suzuki A."/>
            <person name="Kondo M."/>
            <person name="van Heeringen S.J."/>
            <person name="Quigley I."/>
            <person name="Heinz S."/>
            <person name="Ogino H."/>
            <person name="Ochi H."/>
            <person name="Hellsten U."/>
            <person name="Lyons J.B."/>
            <person name="Simakov O."/>
            <person name="Putnam N."/>
            <person name="Stites J."/>
            <person name="Kuroki Y."/>
            <person name="Tanaka T."/>
            <person name="Michiue T."/>
            <person name="Watanabe M."/>
            <person name="Bogdanovic O."/>
            <person name="Lister R."/>
            <person name="Georgiou G."/>
            <person name="Paranjpe S.S."/>
            <person name="van Kruijsbergen I."/>
            <person name="Shu S."/>
            <person name="Carlson J."/>
            <person name="Kinoshita T."/>
            <person name="Ohta Y."/>
            <person name="Mawaribuchi S."/>
            <person name="Jenkins J."/>
            <person name="Grimwood J."/>
            <person name="Schmutz J."/>
            <person name="Mitros T."/>
            <person name="Mozaffari S.V."/>
            <person name="Suzuki Y."/>
            <person name="Haramoto Y."/>
            <person name="Yamamoto T.S."/>
            <person name="Takagi C."/>
            <person name="Heald R."/>
            <person name="Miller K."/>
            <person name="Haudenschild C."/>
            <person name="Kitzman J."/>
            <person name="Nakayama T."/>
            <person name="Izutsu Y."/>
            <person name="Robert J."/>
            <person name="Fortriede J."/>
            <person name="Burns K."/>
            <person name="Lotay V."/>
            <person name="Karimi K."/>
            <person name="Yasuoka Y."/>
            <person name="Dichmann D.S."/>
            <person name="Flajnik M.F."/>
            <person name="Houston D.W."/>
            <person name="Shendure J."/>
            <person name="DuPasquier L."/>
            <person name="Vize P.D."/>
            <person name="Zorn A.M."/>
            <person name="Ito M."/>
            <person name="Marcotte E.M."/>
            <person name="Wallingford J.B."/>
            <person name="Ito Y."/>
            <person name="Asashima M."/>
            <person name="Ueno N."/>
            <person name="Matsuda Y."/>
            <person name="Veenstra G.J."/>
            <person name="Fujiyama A."/>
            <person name="Harland R.M."/>
            <person name="Taira M."/>
            <person name="Rokhsar D.S."/>
        </authorList>
    </citation>
    <scope>NUCLEOTIDE SEQUENCE [LARGE SCALE GENOMIC DNA]</scope>
    <source>
        <strain evidence="2">J</strain>
    </source>
</reference>
<protein>
    <submittedName>
        <fullName evidence="1">Uncharacterized protein</fullName>
    </submittedName>
</protein>